<evidence type="ECO:0000256" key="1">
    <source>
        <dbReference type="ARBA" id="ARBA00004651"/>
    </source>
</evidence>
<keyword evidence="3 6" id="KW-0812">Transmembrane</keyword>
<keyword evidence="4 6" id="KW-1133">Transmembrane helix</keyword>
<dbReference type="Pfam" id="PF03739">
    <property type="entry name" value="LptF_LptG"/>
    <property type="match status" value="1"/>
</dbReference>
<dbReference type="PANTHER" id="PTHR33529">
    <property type="entry name" value="SLR0882 PROTEIN-RELATED"/>
    <property type="match status" value="1"/>
</dbReference>
<comment type="subcellular location">
    <subcellularLocation>
        <location evidence="1">Cell membrane</location>
        <topology evidence="1">Multi-pass membrane protein</topology>
    </subcellularLocation>
</comment>
<comment type="caution">
    <text evidence="7">The sequence shown here is derived from an EMBL/GenBank/DDBJ whole genome shotgun (WGS) entry which is preliminary data.</text>
</comment>
<evidence type="ECO:0000256" key="4">
    <source>
        <dbReference type="ARBA" id="ARBA00022989"/>
    </source>
</evidence>
<reference evidence="7" key="2">
    <citation type="journal article" date="2021" name="PeerJ">
        <title>Extensive microbial diversity within the chicken gut microbiome revealed by metagenomics and culture.</title>
        <authorList>
            <person name="Gilroy R."/>
            <person name="Ravi A."/>
            <person name="Getino M."/>
            <person name="Pursley I."/>
            <person name="Horton D.L."/>
            <person name="Alikhan N.F."/>
            <person name="Baker D."/>
            <person name="Gharbi K."/>
            <person name="Hall N."/>
            <person name="Watson M."/>
            <person name="Adriaenssens E.M."/>
            <person name="Foster-Nyarko E."/>
            <person name="Jarju S."/>
            <person name="Secka A."/>
            <person name="Antonio M."/>
            <person name="Oren A."/>
            <person name="Chaudhuri R.R."/>
            <person name="La Ragione R."/>
            <person name="Hildebrand F."/>
            <person name="Pallen M.J."/>
        </authorList>
    </citation>
    <scope>NUCLEOTIDE SEQUENCE</scope>
    <source>
        <strain evidence="7">D3-1215</strain>
    </source>
</reference>
<feature type="transmembrane region" description="Helical" evidence="6">
    <location>
        <begin position="99"/>
        <end position="121"/>
    </location>
</feature>
<sequence>MLLIKHIDRYILRNFLKTFAVTFFGSIFVLLIQFMFFHISDLVGKGVGVDVLIKLFFYTSLTLVPLSLPLSILLGSLMTFGNLGERFELTAMKAAGISLFRIMSSLIILIMLVAVASFYFADNVLPKTQVKMWTLLFSIREKSPELEIPEGTFYNGIPGRNIYVQKKNGGDLSGLVIYDFSNGFENTSIILADSGRMTMSQDKSYLMLTLKNGETFETMQKSGEGVNSGASSPYRRE</sequence>
<dbReference type="GO" id="GO:0015920">
    <property type="term" value="P:lipopolysaccharide transport"/>
    <property type="evidence" value="ECO:0007669"/>
    <property type="project" value="TreeGrafter"/>
</dbReference>
<evidence type="ECO:0000256" key="6">
    <source>
        <dbReference type="SAM" id="Phobius"/>
    </source>
</evidence>
<protein>
    <submittedName>
        <fullName evidence="7">LptF/LptG family permease</fullName>
    </submittedName>
</protein>
<dbReference type="GO" id="GO:0043190">
    <property type="term" value="C:ATP-binding cassette (ABC) transporter complex"/>
    <property type="evidence" value="ECO:0007669"/>
    <property type="project" value="TreeGrafter"/>
</dbReference>
<reference evidence="7" key="1">
    <citation type="submission" date="2020-10" db="EMBL/GenBank/DDBJ databases">
        <authorList>
            <person name="Gilroy R."/>
        </authorList>
    </citation>
    <scope>NUCLEOTIDE SEQUENCE</scope>
    <source>
        <strain evidence="7">D3-1215</strain>
    </source>
</reference>
<dbReference type="AlphaFoldDB" id="A0A9D9EFB5"/>
<keyword evidence="5 6" id="KW-0472">Membrane</keyword>
<evidence type="ECO:0000256" key="2">
    <source>
        <dbReference type="ARBA" id="ARBA00022475"/>
    </source>
</evidence>
<evidence type="ECO:0000313" key="7">
    <source>
        <dbReference type="EMBL" id="MBO8447081.1"/>
    </source>
</evidence>
<accession>A0A9D9EFB5</accession>
<name>A0A9D9EFB5_9BACT</name>
<keyword evidence="2" id="KW-1003">Cell membrane</keyword>
<proteinExistence type="predicted"/>
<dbReference type="Proteomes" id="UP000823637">
    <property type="component" value="Unassembled WGS sequence"/>
</dbReference>
<feature type="transmembrane region" description="Helical" evidence="6">
    <location>
        <begin position="56"/>
        <end position="78"/>
    </location>
</feature>
<feature type="transmembrane region" description="Helical" evidence="6">
    <location>
        <begin position="15"/>
        <end position="36"/>
    </location>
</feature>
<organism evidence="7 8">
    <name type="scientific">Candidatus Enterocola intestinipullorum</name>
    <dbReference type="NCBI Taxonomy" id="2840783"/>
    <lineage>
        <taxon>Bacteria</taxon>
        <taxon>Pseudomonadati</taxon>
        <taxon>Bacteroidota</taxon>
        <taxon>Bacteroidia</taxon>
        <taxon>Bacteroidales</taxon>
        <taxon>Candidatus Enterocola</taxon>
    </lineage>
</organism>
<dbReference type="InterPro" id="IPR005495">
    <property type="entry name" value="LptG/LptF_permease"/>
</dbReference>
<dbReference type="EMBL" id="JADIMR010000074">
    <property type="protein sequence ID" value="MBO8447081.1"/>
    <property type="molecule type" value="Genomic_DNA"/>
</dbReference>
<evidence type="ECO:0000313" key="8">
    <source>
        <dbReference type="Proteomes" id="UP000823637"/>
    </source>
</evidence>
<evidence type="ECO:0000256" key="3">
    <source>
        <dbReference type="ARBA" id="ARBA00022692"/>
    </source>
</evidence>
<gene>
    <name evidence="7" type="ORF">IAC32_04985</name>
</gene>
<evidence type="ECO:0000256" key="5">
    <source>
        <dbReference type="ARBA" id="ARBA00023136"/>
    </source>
</evidence>
<feature type="non-terminal residue" evidence="7">
    <location>
        <position position="237"/>
    </location>
</feature>
<dbReference type="PANTHER" id="PTHR33529:SF6">
    <property type="entry name" value="YJGP_YJGQ FAMILY PERMEASE"/>
    <property type="match status" value="1"/>
</dbReference>